<organism evidence="3 4">
    <name type="scientific">Paludibacterium purpuratum</name>
    <dbReference type="NCBI Taxonomy" id="1144873"/>
    <lineage>
        <taxon>Bacteria</taxon>
        <taxon>Pseudomonadati</taxon>
        <taxon>Pseudomonadota</taxon>
        <taxon>Betaproteobacteria</taxon>
        <taxon>Neisseriales</taxon>
        <taxon>Chromobacteriaceae</taxon>
        <taxon>Paludibacterium</taxon>
    </lineage>
</organism>
<dbReference type="AlphaFoldDB" id="A0A4R7B9I5"/>
<feature type="compositionally biased region" description="Low complexity" evidence="1">
    <location>
        <begin position="125"/>
        <end position="139"/>
    </location>
</feature>
<dbReference type="RefSeq" id="WP_166642186.1">
    <property type="nucleotide sequence ID" value="NZ_SNZP01000005.1"/>
</dbReference>
<dbReference type="Pfam" id="PF09476">
    <property type="entry name" value="Pilus_CpaD"/>
    <property type="match status" value="1"/>
</dbReference>
<protein>
    <submittedName>
        <fullName evidence="3">Pilus biogenesis CpaD protein</fullName>
    </submittedName>
</protein>
<dbReference type="InterPro" id="IPR019027">
    <property type="entry name" value="Pilus_biogenesis_CpaD-related"/>
</dbReference>
<evidence type="ECO:0000313" key="4">
    <source>
        <dbReference type="Proteomes" id="UP000295611"/>
    </source>
</evidence>
<evidence type="ECO:0000256" key="1">
    <source>
        <dbReference type="SAM" id="MobiDB-lite"/>
    </source>
</evidence>
<feature type="signal peptide" evidence="2">
    <location>
        <begin position="1"/>
        <end position="23"/>
    </location>
</feature>
<sequence>MISSRLFFRLLTLAAPLMLTACAYDTSIVNQTAHMPDATVITVRDGQAIGPDCNKLEDEPYLNNGWLQAVHRPEVAFGCATYNNLARMIANPQDLVDPKRYPGPGATNSGAAVQRYYDDKVKAPTTGGSTTTAVSGGGQ</sequence>
<proteinExistence type="predicted"/>
<feature type="region of interest" description="Disordered" evidence="1">
    <location>
        <begin position="96"/>
        <end position="139"/>
    </location>
</feature>
<comment type="caution">
    <text evidence="3">The sequence shown here is derived from an EMBL/GenBank/DDBJ whole genome shotgun (WGS) entry which is preliminary data.</text>
</comment>
<evidence type="ECO:0000256" key="2">
    <source>
        <dbReference type="SAM" id="SignalP"/>
    </source>
</evidence>
<keyword evidence="2" id="KW-0732">Signal</keyword>
<keyword evidence="4" id="KW-1185">Reference proteome</keyword>
<name>A0A4R7B9I5_9NEIS</name>
<reference evidence="3 4" key="1">
    <citation type="submission" date="2019-03" db="EMBL/GenBank/DDBJ databases">
        <title>Genomic Encyclopedia of Type Strains, Phase III (KMG-III): the genomes of soil and plant-associated and newly described type strains.</title>
        <authorList>
            <person name="Whitman W."/>
        </authorList>
    </citation>
    <scope>NUCLEOTIDE SEQUENCE [LARGE SCALE GENOMIC DNA]</scope>
    <source>
        <strain evidence="3 4">CECT 8976</strain>
    </source>
</reference>
<dbReference type="EMBL" id="SNZP01000005">
    <property type="protein sequence ID" value="TDR80247.1"/>
    <property type="molecule type" value="Genomic_DNA"/>
</dbReference>
<feature type="chain" id="PRO_5020605659" evidence="2">
    <location>
        <begin position="24"/>
        <end position="139"/>
    </location>
</feature>
<accession>A0A4R7B9I5</accession>
<dbReference type="PROSITE" id="PS51257">
    <property type="entry name" value="PROKAR_LIPOPROTEIN"/>
    <property type="match status" value="1"/>
</dbReference>
<evidence type="ECO:0000313" key="3">
    <source>
        <dbReference type="EMBL" id="TDR80247.1"/>
    </source>
</evidence>
<dbReference type="Proteomes" id="UP000295611">
    <property type="component" value="Unassembled WGS sequence"/>
</dbReference>
<gene>
    <name evidence="3" type="ORF">DFP86_105102</name>
</gene>